<accession>A0A5B7DMT5</accession>
<comment type="caution">
    <text evidence="1">The sequence shown here is derived from an EMBL/GenBank/DDBJ whole genome shotgun (WGS) entry which is preliminary data.</text>
</comment>
<proteinExistence type="predicted"/>
<gene>
    <name evidence="1" type="ORF">E2C01_015452</name>
</gene>
<protein>
    <submittedName>
        <fullName evidence="1">Uncharacterized protein</fullName>
    </submittedName>
</protein>
<dbReference type="Proteomes" id="UP000324222">
    <property type="component" value="Unassembled WGS sequence"/>
</dbReference>
<evidence type="ECO:0000313" key="2">
    <source>
        <dbReference type="Proteomes" id="UP000324222"/>
    </source>
</evidence>
<keyword evidence="2" id="KW-1185">Reference proteome</keyword>
<name>A0A5B7DMT5_PORTR</name>
<organism evidence="1 2">
    <name type="scientific">Portunus trituberculatus</name>
    <name type="common">Swimming crab</name>
    <name type="synonym">Neptunus trituberculatus</name>
    <dbReference type="NCBI Taxonomy" id="210409"/>
    <lineage>
        <taxon>Eukaryota</taxon>
        <taxon>Metazoa</taxon>
        <taxon>Ecdysozoa</taxon>
        <taxon>Arthropoda</taxon>
        <taxon>Crustacea</taxon>
        <taxon>Multicrustacea</taxon>
        <taxon>Malacostraca</taxon>
        <taxon>Eumalacostraca</taxon>
        <taxon>Eucarida</taxon>
        <taxon>Decapoda</taxon>
        <taxon>Pleocyemata</taxon>
        <taxon>Brachyura</taxon>
        <taxon>Eubrachyura</taxon>
        <taxon>Portunoidea</taxon>
        <taxon>Portunidae</taxon>
        <taxon>Portuninae</taxon>
        <taxon>Portunus</taxon>
    </lineage>
</organism>
<dbReference type="EMBL" id="VSRR010001088">
    <property type="protein sequence ID" value="MPC22437.1"/>
    <property type="molecule type" value="Genomic_DNA"/>
</dbReference>
<evidence type="ECO:0000313" key="1">
    <source>
        <dbReference type="EMBL" id="MPC22437.1"/>
    </source>
</evidence>
<sequence>MRSYTALQDLKVPRLSSRSAYMDHNLRDLYTRRCTGSLSSFPLAPHTGQVIHPNVGNLRGTLEDDPGVHNLPIFFVEFSKVDPQGVQLPSGLLGVYGLHRLHAVGRQTQHHKHQSISSTYLWVLGDEFTQLRPQLVLGLAVLRGEGVCVNAPLILLGRRLQPSNGDEVADAVLGILRAQLKKSTTNEMYY</sequence>
<dbReference type="AlphaFoldDB" id="A0A5B7DMT5"/>
<reference evidence="1 2" key="1">
    <citation type="submission" date="2019-05" db="EMBL/GenBank/DDBJ databases">
        <title>Another draft genome of Portunus trituberculatus and its Hox gene families provides insights of decapod evolution.</title>
        <authorList>
            <person name="Jeong J.-H."/>
            <person name="Song I."/>
            <person name="Kim S."/>
            <person name="Choi T."/>
            <person name="Kim D."/>
            <person name="Ryu S."/>
            <person name="Kim W."/>
        </authorList>
    </citation>
    <scope>NUCLEOTIDE SEQUENCE [LARGE SCALE GENOMIC DNA]</scope>
    <source>
        <tissue evidence="1">Muscle</tissue>
    </source>
</reference>